<proteinExistence type="predicted"/>
<organism evidence="5 6">
    <name type="scientific">Methylorubrum rhodinum</name>
    <dbReference type="NCBI Taxonomy" id="29428"/>
    <lineage>
        <taxon>Bacteria</taxon>
        <taxon>Pseudomonadati</taxon>
        <taxon>Pseudomonadota</taxon>
        <taxon>Alphaproteobacteria</taxon>
        <taxon>Hyphomicrobiales</taxon>
        <taxon>Methylobacteriaceae</taxon>
        <taxon>Methylorubrum</taxon>
    </lineage>
</organism>
<feature type="domain" description="Tyr recombinase" evidence="4">
    <location>
        <begin position="134"/>
        <end position="302"/>
    </location>
</feature>
<keyword evidence="6" id="KW-1185">Reference proteome</keyword>
<dbReference type="AlphaFoldDB" id="A0A840ZQ45"/>
<dbReference type="GO" id="GO:0006310">
    <property type="term" value="P:DNA recombination"/>
    <property type="evidence" value="ECO:0007669"/>
    <property type="project" value="UniProtKB-KW"/>
</dbReference>
<dbReference type="Gene3D" id="1.10.150.130">
    <property type="match status" value="1"/>
</dbReference>
<gene>
    <name evidence="5" type="ORF">HNR00_003725</name>
</gene>
<keyword evidence="1" id="KW-0238">DNA-binding</keyword>
<protein>
    <submittedName>
        <fullName evidence="5">Integrase</fullName>
    </submittedName>
</protein>
<sequence length="321" mass="35489">MRERYDTEQFWRDYRLAVEGKPLAPATGPAPGTLSWLIVRHMASAEWAGLSAATRKQRGSFFKAAEKTAGTAQVSDIDRCAILAGRDRRRDTPFAANNFLKAMRALFTWALAADYVKSDPTHGIKLLPIGADKDGFHAWTEEEVARFEAHWPIGTRERLAFDILLYTGLRRGDAVRLGRPHVRNDEFTIRTEKTGMVVVAPILPALVASIAATATGELTFLATERGRPFVKKSFGNWFREACRSARCPGSAHGLRKAGARRAAEEGATEAQLNALFGWADGSRESAVYTRTANRVKLAREARRNPAHSASAREQGQKIEIL</sequence>
<name>A0A840ZQ45_9HYPH</name>
<dbReference type="RefSeq" id="WP_183571803.1">
    <property type="nucleotide sequence ID" value="NZ_JACHOP010000019.1"/>
</dbReference>
<feature type="region of interest" description="Disordered" evidence="3">
    <location>
        <begin position="301"/>
        <end position="321"/>
    </location>
</feature>
<dbReference type="GO" id="GO:0015074">
    <property type="term" value="P:DNA integration"/>
    <property type="evidence" value="ECO:0007669"/>
    <property type="project" value="InterPro"/>
</dbReference>
<evidence type="ECO:0000313" key="5">
    <source>
        <dbReference type="EMBL" id="MBB5758997.1"/>
    </source>
</evidence>
<accession>A0A840ZQ45</accession>
<dbReference type="InterPro" id="IPR002104">
    <property type="entry name" value="Integrase_catalytic"/>
</dbReference>
<evidence type="ECO:0000256" key="3">
    <source>
        <dbReference type="SAM" id="MobiDB-lite"/>
    </source>
</evidence>
<dbReference type="Proteomes" id="UP000583454">
    <property type="component" value="Unassembled WGS sequence"/>
</dbReference>
<dbReference type="PROSITE" id="PS51898">
    <property type="entry name" value="TYR_RECOMBINASE"/>
    <property type="match status" value="1"/>
</dbReference>
<keyword evidence="2" id="KW-0233">DNA recombination</keyword>
<dbReference type="InterPro" id="IPR011010">
    <property type="entry name" value="DNA_brk_join_enz"/>
</dbReference>
<evidence type="ECO:0000256" key="2">
    <source>
        <dbReference type="ARBA" id="ARBA00023172"/>
    </source>
</evidence>
<evidence type="ECO:0000259" key="4">
    <source>
        <dbReference type="PROSITE" id="PS51898"/>
    </source>
</evidence>
<dbReference type="SUPFAM" id="SSF56349">
    <property type="entry name" value="DNA breaking-rejoining enzymes"/>
    <property type="match status" value="1"/>
</dbReference>
<dbReference type="InterPro" id="IPR010998">
    <property type="entry name" value="Integrase_recombinase_N"/>
</dbReference>
<dbReference type="GO" id="GO:0003677">
    <property type="term" value="F:DNA binding"/>
    <property type="evidence" value="ECO:0007669"/>
    <property type="project" value="UniProtKB-KW"/>
</dbReference>
<dbReference type="Pfam" id="PF00589">
    <property type="entry name" value="Phage_integrase"/>
    <property type="match status" value="1"/>
</dbReference>
<dbReference type="EMBL" id="JACHOP010000019">
    <property type="protein sequence ID" value="MBB5758997.1"/>
    <property type="molecule type" value="Genomic_DNA"/>
</dbReference>
<dbReference type="InterPro" id="IPR013762">
    <property type="entry name" value="Integrase-like_cat_sf"/>
</dbReference>
<evidence type="ECO:0000256" key="1">
    <source>
        <dbReference type="ARBA" id="ARBA00023125"/>
    </source>
</evidence>
<evidence type="ECO:0000313" key="6">
    <source>
        <dbReference type="Proteomes" id="UP000583454"/>
    </source>
</evidence>
<dbReference type="Gene3D" id="1.10.443.10">
    <property type="entry name" value="Intergrase catalytic core"/>
    <property type="match status" value="1"/>
</dbReference>
<reference evidence="5 6" key="1">
    <citation type="submission" date="2020-08" db="EMBL/GenBank/DDBJ databases">
        <title>Genomic Encyclopedia of Type Strains, Phase IV (KMG-IV): sequencing the most valuable type-strain genomes for metagenomic binning, comparative biology and taxonomic classification.</title>
        <authorList>
            <person name="Goeker M."/>
        </authorList>
    </citation>
    <scope>NUCLEOTIDE SEQUENCE [LARGE SCALE GENOMIC DNA]</scope>
    <source>
        <strain evidence="5 6">DSM 2163</strain>
    </source>
</reference>
<comment type="caution">
    <text evidence="5">The sequence shown here is derived from an EMBL/GenBank/DDBJ whole genome shotgun (WGS) entry which is preliminary data.</text>
</comment>